<keyword evidence="8" id="KW-1133">Transmembrane helix</keyword>
<keyword evidence="6" id="KW-0812">Transmembrane</keyword>
<evidence type="ECO:0000256" key="7">
    <source>
        <dbReference type="ARBA" id="ARBA00022787"/>
    </source>
</evidence>
<keyword evidence="7" id="KW-1000">Mitochondrion outer membrane</keyword>
<evidence type="ECO:0000256" key="6">
    <source>
        <dbReference type="ARBA" id="ARBA00022692"/>
    </source>
</evidence>
<dbReference type="GO" id="GO:0006535">
    <property type="term" value="P:cysteine biosynthetic process from serine"/>
    <property type="evidence" value="ECO:0007669"/>
    <property type="project" value="InterPro"/>
</dbReference>
<evidence type="ECO:0000256" key="8">
    <source>
        <dbReference type="ARBA" id="ARBA00022989"/>
    </source>
</evidence>
<name>A0A0P1L157_9SACH</name>
<evidence type="ECO:0000259" key="13">
    <source>
        <dbReference type="Pfam" id="PF00291"/>
    </source>
</evidence>
<dbReference type="OrthoDB" id="10259545at2759"/>
<evidence type="ECO:0000256" key="3">
    <source>
        <dbReference type="ARBA" id="ARBA00007103"/>
    </source>
</evidence>
<sequence length="397" mass="42248">MDSRGVCWSSVAAVSAAAVAAAALYRVASAASAASAARTLGELAPPRRGVDELIGNTPVMKIKSLSQATGCEVYAKMELCNPGGSAKDRVALGIVRAAEQQGLLRPGFPDVVFEGTSGSTGISIATICNALGYRAHISLPDDTSAEKLALLECLGAHINKVRPAGIVDPEQYVNAAQRACDRLNQSRDASRRGVFADQFENDANWRVHYQGTGPEIYRQLDGRIDAFIAGCGTGGTIAGVARFLKERLGGRLRVVLADPQGSGFYNRVKYGVMYDRVEQEGTRRRHQVDTIVEGIGLNRITHNFSQGEPFIDDAVRVTDEQAVRMAKFLSVNDGLFVGSSTAINAVAAVKVAATLPPGSRIVIIACDSGSRHLSKFWKEALGVRNDTTLEEVLAGSK</sequence>
<comment type="catalytic activity">
    <reaction evidence="11">
        <text>O-acetyl-L-serine + hydrogen sulfide = L-cysteine + acetate</text>
        <dbReference type="Rhea" id="RHEA:14829"/>
        <dbReference type="ChEBI" id="CHEBI:29919"/>
        <dbReference type="ChEBI" id="CHEBI:30089"/>
        <dbReference type="ChEBI" id="CHEBI:35235"/>
        <dbReference type="ChEBI" id="CHEBI:58340"/>
        <dbReference type="EC" id="2.5.1.47"/>
    </reaction>
</comment>
<dbReference type="EC" id="2.5.1.47" evidence="4"/>
<dbReference type="InterPro" id="IPR001216">
    <property type="entry name" value="P-phosphate_BS"/>
</dbReference>
<keyword evidence="9" id="KW-0496">Mitochondrion</keyword>
<dbReference type="GO" id="GO:0004124">
    <property type="term" value="F:cysteine synthase activity"/>
    <property type="evidence" value="ECO:0007669"/>
    <property type="project" value="UniProtKB-EC"/>
</dbReference>
<evidence type="ECO:0000256" key="11">
    <source>
        <dbReference type="ARBA" id="ARBA00047931"/>
    </source>
</evidence>
<dbReference type="PANTHER" id="PTHR10314">
    <property type="entry name" value="CYSTATHIONINE BETA-SYNTHASE"/>
    <property type="match status" value="1"/>
</dbReference>
<dbReference type="Pfam" id="PF00291">
    <property type="entry name" value="PALP"/>
    <property type="match status" value="1"/>
</dbReference>
<keyword evidence="10" id="KW-0472">Membrane</keyword>
<accession>A0A0P1L157</accession>
<proteinExistence type="inferred from homology"/>
<evidence type="ECO:0000256" key="4">
    <source>
        <dbReference type="ARBA" id="ARBA00012681"/>
    </source>
</evidence>
<dbReference type="AlphaFoldDB" id="A0A0P1L157"/>
<dbReference type="InterPro" id="IPR001926">
    <property type="entry name" value="TrpB-like_PALP"/>
</dbReference>
<reference evidence="15" key="1">
    <citation type="submission" date="2015-10" db="EMBL/GenBank/DDBJ databases">
        <authorList>
            <person name="Devillers H."/>
        </authorList>
    </citation>
    <scope>NUCLEOTIDE SEQUENCE [LARGE SCALE GENOMIC DNA]</scope>
</reference>
<evidence type="ECO:0000256" key="2">
    <source>
        <dbReference type="ARBA" id="ARBA00004572"/>
    </source>
</evidence>
<dbReference type="SUPFAM" id="SSF53686">
    <property type="entry name" value="Tryptophan synthase beta subunit-like PLP-dependent enzymes"/>
    <property type="match status" value="1"/>
</dbReference>
<feature type="domain" description="Tryptophan synthase beta chain-like PALP" evidence="13">
    <location>
        <begin position="51"/>
        <end position="367"/>
    </location>
</feature>
<keyword evidence="15" id="KW-1185">Reference proteome</keyword>
<dbReference type="GO" id="GO:0005741">
    <property type="term" value="C:mitochondrial outer membrane"/>
    <property type="evidence" value="ECO:0007669"/>
    <property type="project" value="UniProtKB-SubCell"/>
</dbReference>
<dbReference type="FunFam" id="3.40.50.1100:FF:000096">
    <property type="entry name" value="Related to cysteine synthase"/>
    <property type="match status" value="1"/>
</dbReference>
<evidence type="ECO:0000313" key="14">
    <source>
        <dbReference type="EMBL" id="CUS22883.1"/>
    </source>
</evidence>
<dbReference type="InterPro" id="IPR036052">
    <property type="entry name" value="TrpB-like_PALP_sf"/>
</dbReference>
<organism evidence="14 15">
    <name type="scientific">Lachancea quebecensis</name>
    <dbReference type="NCBI Taxonomy" id="1654605"/>
    <lineage>
        <taxon>Eukaryota</taxon>
        <taxon>Fungi</taxon>
        <taxon>Dikarya</taxon>
        <taxon>Ascomycota</taxon>
        <taxon>Saccharomycotina</taxon>
        <taxon>Saccharomycetes</taxon>
        <taxon>Saccharomycetales</taxon>
        <taxon>Saccharomycetaceae</taxon>
        <taxon>Lachancea</taxon>
    </lineage>
</organism>
<evidence type="ECO:0000256" key="10">
    <source>
        <dbReference type="ARBA" id="ARBA00023136"/>
    </source>
</evidence>
<dbReference type="CDD" id="cd01561">
    <property type="entry name" value="CBS_like"/>
    <property type="match status" value="1"/>
</dbReference>
<keyword evidence="5" id="KW-0808">Transferase</keyword>
<protein>
    <recommendedName>
        <fullName evidence="4">cysteine synthase</fullName>
        <ecNumber evidence="4">2.5.1.47</ecNumber>
    </recommendedName>
    <alternativeName>
        <fullName evidence="12">Cysteine synthase-like protein</fullName>
    </alternativeName>
</protein>
<evidence type="ECO:0000256" key="12">
    <source>
        <dbReference type="ARBA" id="ARBA00078545"/>
    </source>
</evidence>
<dbReference type="EMBL" id="LN890573">
    <property type="protein sequence ID" value="CUS22883.1"/>
    <property type="molecule type" value="Genomic_DNA"/>
</dbReference>
<dbReference type="InterPro" id="IPR050214">
    <property type="entry name" value="Cys_Synth/Cystath_Beta-Synth"/>
</dbReference>
<evidence type="ECO:0000256" key="1">
    <source>
        <dbReference type="ARBA" id="ARBA00001933"/>
    </source>
</evidence>
<comment type="cofactor">
    <cofactor evidence="1">
        <name>pyridoxal 5'-phosphate</name>
        <dbReference type="ChEBI" id="CHEBI:597326"/>
    </cofactor>
</comment>
<evidence type="ECO:0000313" key="15">
    <source>
        <dbReference type="Proteomes" id="UP000236544"/>
    </source>
</evidence>
<gene>
    <name evidence="14" type="ORF">LAQU0_S07e02300g</name>
</gene>
<dbReference type="Gene3D" id="3.40.50.1100">
    <property type="match status" value="2"/>
</dbReference>
<evidence type="ECO:0000256" key="5">
    <source>
        <dbReference type="ARBA" id="ARBA00022679"/>
    </source>
</evidence>
<comment type="subcellular location">
    <subcellularLocation>
        <location evidence="2">Mitochondrion outer membrane</location>
        <topology evidence="2">Single-pass membrane protein</topology>
    </subcellularLocation>
</comment>
<comment type="similarity">
    <text evidence="3">Belongs to the cysteine synthase/cystathionine beta-synthase family.</text>
</comment>
<evidence type="ECO:0000256" key="9">
    <source>
        <dbReference type="ARBA" id="ARBA00023128"/>
    </source>
</evidence>
<dbReference type="Proteomes" id="UP000236544">
    <property type="component" value="Unassembled WGS sequence"/>
</dbReference>
<dbReference type="PROSITE" id="PS00901">
    <property type="entry name" value="CYS_SYNTHASE"/>
    <property type="match status" value="1"/>
</dbReference>